<organism evidence="2">
    <name type="scientific">Medioppia subpectinata</name>
    <dbReference type="NCBI Taxonomy" id="1979941"/>
    <lineage>
        <taxon>Eukaryota</taxon>
        <taxon>Metazoa</taxon>
        <taxon>Ecdysozoa</taxon>
        <taxon>Arthropoda</taxon>
        <taxon>Chelicerata</taxon>
        <taxon>Arachnida</taxon>
        <taxon>Acari</taxon>
        <taxon>Acariformes</taxon>
        <taxon>Sarcoptiformes</taxon>
        <taxon>Oribatida</taxon>
        <taxon>Brachypylina</taxon>
        <taxon>Oppioidea</taxon>
        <taxon>Oppiidae</taxon>
        <taxon>Medioppia</taxon>
    </lineage>
</organism>
<gene>
    <name evidence="2" type="ORF">OSB1V03_LOCUS9348</name>
</gene>
<proteinExistence type="predicted"/>
<feature type="chain" id="PRO_5036211052" evidence="1">
    <location>
        <begin position="27"/>
        <end position="69"/>
    </location>
</feature>
<sequence length="69" mass="7984">MYQNLRTAVAILLFVVMPIVLKLVEGCGAPTAPCIPFPFMKSTCCSGSCYWFRCRDYFWDDPNYNKDEF</sequence>
<dbReference type="EMBL" id="OC860817">
    <property type="protein sequence ID" value="CAD7628930.1"/>
    <property type="molecule type" value="Genomic_DNA"/>
</dbReference>
<dbReference type="EMBL" id="CAJPIZ010006242">
    <property type="protein sequence ID" value="CAG2109360.1"/>
    <property type="molecule type" value="Genomic_DNA"/>
</dbReference>
<evidence type="ECO:0000313" key="3">
    <source>
        <dbReference type="Proteomes" id="UP000759131"/>
    </source>
</evidence>
<name>A0A7R9KVP0_9ACAR</name>
<keyword evidence="3" id="KW-1185">Reference proteome</keyword>
<evidence type="ECO:0000313" key="2">
    <source>
        <dbReference type="EMBL" id="CAD7628930.1"/>
    </source>
</evidence>
<dbReference type="Proteomes" id="UP000759131">
    <property type="component" value="Unassembled WGS sequence"/>
</dbReference>
<keyword evidence="1" id="KW-0732">Signal</keyword>
<dbReference type="OrthoDB" id="259935at2759"/>
<protein>
    <submittedName>
        <fullName evidence="2">Uncharacterized protein</fullName>
    </submittedName>
</protein>
<dbReference type="AlphaFoldDB" id="A0A7R9KVP0"/>
<reference evidence="2" key="1">
    <citation type="submission" date="2020-11" db="EMBL/GenBank/DDBJ databases">
        <authorList>
            <person name="Tran Van P."/>
        </authorList>
    </citation>
    <scope>NUCLEOTIDE SEQUENCE</scope>
</reference>
<evidence type="ECO:0000256" key="1">
    <source>
        <dbReference type="SAM" id="SignalP"/>
    </source>
</evidence>
<feature type="signal peptide" evidence="1">
    <location>
        <begin position="1"/>
        <end position="26"/>
    </location>
</feature>
<accession>A0A7R9KVP0</accession>